<dbReference type="STRING" id="202950.GCA_001485005_02819"/>
<evidence type="ECO:0000256" key="5">
    <source>
        <dbReference type="ARBA" id="ARBA00022989"/>
    </source>
</evidence>
<keyword evidence="5 8" id="KW-1133">Transmembrane helix</keyword>
<organism evidence="9 10">
    <name type="scientific">Acinetobacter baylyi (strain ATCC 33305 / BD413 / ADP1)</name>
    <dbReference type="NCBI Taxonomy" id="62977"/>
    <lineage>
        <taxon>Bacteria</taxon>
        <taxon>Pseudomonadati</taxon>
        <taxon>Pseudomonadota</taxon>
        <taxon>Gammaproteobacteria</taxon>
        <taxon>Moraxellales</taxon>
        <taxon>Moraxellaceae</taxon>
        <taxon>Acinetobacter</taxon>
    </lineage>
</organism>
<keyword evidence="3" id="KW-1003">Cell membrane</keyword>
<dbReference type="PANTHER" id="PTHR20855">
    <property type="entry name" value="ADIPOR/PROGESTIN RECEPTOR-RELATED"/>
    <property type="match status" value="1"/>
</dbReference>
<keyword evidence="6 8" id="KW-0472">Membrane</keyword>
<name>Q6F8B0_ACIAD</name>
<dbReference type="EMBL" id="CR543861">
    <property type="protein sequence ID" value="CAG69705.1"/>
    <property type="molecule type" value="Genomic_DNA"/>
</dbReference>
<evidence type="ECO:0000256" key="1">
    <source>
        <dbReference type="ARBA" id="ARBA00004651"/>
    </source>
</evidence>
<feature type="transmembrane region" description="Helical" evidence="8">
    <location>
        <begin position="137"/>
        <end position="157"/>
    </location>
</feature>
<dbReference type="KEGG" id="aci:ACIAD2996"/>
<dbReference type="GO" id="GO:0005886">
    <property type="term" value="C:plasma membrane"/>
    <property type="evidence" value="ECO:0007669"/>
    <property type="project" value="UniProtKB-SubCell"/>
</dbReference>
<protein>
    <submittedName>
        <fullName evidence="9">Putative hemolysin III (HLY-III)</fullName>
    </submittedName>
</protein>
<dbReference type="GO" id="GO:0046872">
    <property type="term" value="F:metal ion binding"/>
    <property type="evidence" value="ECO:0007669"/>
    <property type="project" value="UniProtKB-KW"/>
</dbReference>
<keyword evidence="7" id="KW-0862">Zinc</keyword>
<evidence type="ECO:0000256" key="4">
    <source>
        <dbReference type="ARBA" id="ARBA00022692"/>
    </source>
</evidence>
<feature type="transmembrane region" description="Helical" evidence="8">
    <location>
        <begin position="110"/>
        <end position="131"/>
    </location>
</feature>
<dbReference type="eggNOG" id="COG1272">
    <property type="taxonomic scope" value="Bacteria"/>
</dbReference>
<proteinExistence type="inferred from homology"/>
<evidence type="ECO:0000256" key="3">
    <source>
        <dbReference type="ARBA" id="ARBA00022475"/>
    </source>
</evidence>
<dbReference type="InterPro" id="IPR005744">
    <property type="entry name" value="Hy-lIII"/>
</dbReference>
<dbReference type="Pfam" id="PF03006">
    <property type="entry name" value="HlyIII"/>
    <property type="match status" value="1"/>
</dbReference>
<feature type="binding site" evidence="7">
    <location>
        <position position="218"/>
    </location>
    <ligand>
        <name>Zn(2+)</name>
        <dbReference type="ChEBI" id="CHEBI:29105"/>
    </ligand>
</feature>
<keyword evidence="7" id="KW-0479">Metal-binding</keyword>
<evidence type="ECO:0000256" key="2">
    <source>
        <dbReference type="ARBA" id="ARBA00008488"/>
    </source>
</evidence>
<evidence type="ECO:0000256" key="8">
    <source>
        <dbReference type="SAM" id="Phobius"/>
    </source>
</evidence>
<sequence>MPLQFKTTYFKNKIELLYNCIFNKTYNQMTQYPIQDYDPFEEQLNAWSHALGAILAAIGAILLVLKGFPLPLGQWIGLIVYALSLVLLFSSSTLYHFAKTPEKRHWYKKLDHTAIYYLIAGTYTPFLSIALPTAKAHYLLIALWVIALIGTLFKLVFIHRFQKISLLAYLVMGWLAVLVMDDMRQFLSSDTLYLLILGGLAYTVGALFYALKKVRYTHAIWHLFVLLGAGLHFLAIYWYVI</sequence>
<feature type="transmembrane region" description="Helical" evidence="8">
    <location>
        <begin position="223"/>
        <end position="240"/>
    </location>
</feature>
<feature type="transmembrane region" description="Helical" evidence="8">
    <location>
        <begin position="50"/>
        <end position="69"/>
    </location>
</feature>
<feature type="binding site" evidence="7">
    <location>
        <position position="96"/>
    </location>
    <ligand>
        <name>Zn(2+)</name>
        <dbReference type="ChEBI" id="CHEBI:29105"/>
    </ligand>
</feature>
<evidence type="ECO:0000256" key="6">
    <source>
        <dbReference type="ARBA" id="ARBA00023136"/>
    </source>
</evidence>
<dbReference type="HOGENOM" id="CLU_051078_1_0_6"/>
<dbReference type="AlphaFoldDB" id="Q6F8B0"/>
<feature type="transmembrane region" description="Helical" evidence="8">
    <location>
        <begin position="192"/>
        <end position="211"/>
    </location>
</feature>
<comment type="similarity">
    <text evidence="2">Belongs to the UPF0073 (Hly-III) family.</text>
</comment>
<dbReference type="NCBIfam" id="TIGR01065">
    <property type="entry name" value="hlyIII"/>
    <property type="match status" value="1"/>
</dbReference>
<evidence type="ECO:0000313" key="9">
    <source>
        <dbReference type="EMBL" id="CAG69705.1"/>
    </source>
</evidence>
<keyword evidence="4 8" id="KW-0812">Transmembrane</keyword>
<evidence type="ECO:0000256" key="7">
    <source>
        <dbReference type="PIRSR" id="PIRSR604254-1"/>
    </source>
</evidence>
<reference evidence="9 10" key="1">
    <citation type="journal article" date="2004" name="Nucleic Acids Res.">
        <title>Unique features revealed by the genome sequence of Acinetobacter sp. ADP1, a versatile and naturally transformation competent bacterium.</title>
        <authorList>
            <person name="Barbe V."/>
            <person name="Vallenet D."/>
            <person name="Fonknechten N."/>
            <person name="Kreimeyer A."/>
            <person name="Oztas S."/>
            <person name="Labarre L."/>
            <person name="Cruveiller S."/>
            <person name="Robert C."/>
            <person name="Duprat S."/>
            <person name="Wincker P."/>
            <person name="Ornston L.N."/>
            <person name="Weissenbach J."/>
            <person name="Marliere P."/>
            <person name="Cohen G.N."/>
            <person name="Medigue C."/>
        </authorList>
    </citation>
    <scope>NUCLEOTIDE SEQUENCE [LARGE SCALE GENOMIC DNA]</scope>
    <source>
        <strain evidence="10">ATCC 33305 / BD413 / ADP1</strain>
    </source>
</reference>
<evidence type="ECO:0000313" key="10">
    <source>
        <dbReference type="Proteomes" id="UP000000430"/>
    </source>
</evidence>
<dbReference type="Proteomes" id="UP000000430">
    <property type="component" value="Chromosome"/>
</dbReference>
<dbReference type="PANTHER" id="PTHR20855:SF3">
    <property type="entry name" value="LD03007P"/>
    <property type="match status" value="1"/>
</dbReference>
<dbReference type="InterPro" id="IPR004254">
    <property type="entry name" value="AdipoR/HlyIII-related"/>
</dbReference>
<accession>Q6F8B0</accession>
<dbReference type="GO" id="GO:0140911">
    <property type="term" value="F:pore-forming activity"/>
    <property type="evidence" value="ECO:0007669"/>
    <property type="project" value="InterPro"/>
</dbReference>
<comment type="subcellular location">
    <subcellularLocation>
        <location evidence="1">Cell membrane</location>
        <topology evidence="1">Multi-pass membrane protein</topology>
    </subcellularLocation>
</comment>
<feature type="transmembrane region" description="Helical" evidence="8">
    <location>
        <begin position="164"/>
        <end position="180"/>
    </location>
</feature>
<feature type="binding site" evidence="7">
    <location>
        <position position="222"/>
    </location>
    <ligand>
        <name>Zn(2+)</name>
        <dbReference type="ChEBI" id="CHEBI:29105"/>
    </ligand>
</feature>
<feature type="transmembrane region" description="Helical" evidence="8">
    <location>
        <begin position="75"/>
        <end position="98"/>
    </location>
</feature>
<gene>
    <name evidence="9" type="ordered locus">ACIAD2996</name>
</gene>